<dbReference type="PROSITE" id="PS51450">
    <property type="entry name" value="LRR"/>
    <property type="match status" value="5"/>
</dbReference>
<accession>A0AAN8FBY5</accession>
<keyword evidence="1" id="KW-0433">Leucine-rich repeat</keyword>
<dbReference type="InterPro" id="IPR003591">
    <property type="entry name" value="Leu-rich_rpt_typical-subtyp"/>
</dbReference>
<sequence length="1707" mass="188688">MAEPWLDGLSEEWESQPRSSPPSASQTSKGNTSRRVSSIASQSRIPHLAHNIRNPSNGSSFLKPRSSRGIARQQENNALTERSPASLNAMASSPPSASKRRVPSTIPRRASSALSDSQNSVQHYTINKSSKLDDTPEWKRRLIKEGNNIDSDGLDLFSPSKLEGMFKQSSCPVEIETDENDESVVVTEKKPWNSLNNSAFPPPSATYSSCRTSRSRPSVVGTLQNIVEEEDKSFDLSAISSDVVRQGDINGIVRRRVSSLELADATNRNGGSIRTGNDPRMRTISGRKEISDEVFSELEDSERSSIRRQALQDTLDTDPVELRKKLREARGQSSQRSRSRSSDHDVSYDAQGLNEVDDSMMPEDPAAEITSLSLPEDLSMGTQNYNPSSRHVSNSRHSSAMHRKPLSGNTSQLEALKEFRSSPPPYKHNGVEQSRISISEPTSPVDTSVVHHAPTSGQHSTAGSPLKLFGNRDTYTNNKLMRILSQFEEEPSELEVPGEAAALRMSNFGKGELDAFGFDKEIERPAVEETQLDEADEKVFKDLASLTINGSTAKDATQQPSPTRERSPKRRRTLLKDEMFVDGTEVEIKVSRLPSDSLAGKKRRDALPGKDAEQASPETLASRRIVRPSGSRKSSRDGHSRAASASEALQNATDMAPQLTEQLAAELESFAQNAAEVKQDSRKASLATKDYMEEANKVMEFIRAKGKPKPALPDIQEPEDSSELNPDAILDLDLEDSTKDSFSRPPSREGRIVPRPNRRHAQHDSKTADHLKKFHEPDDLDILTSTSAFGTVQLADNKASEEAALVPVPEEESAEEPEKSYYDESMQSDPPGMRILNDNDKKRKHSSTETDTQNINSDGSRRTVATTSSTASGQRGMISQGTVSIPDTIGVMTFDREKKIWVKQNIKAPKLPRPSVSPESKAGRQEFSEADPFDGIPDLSIDETGEATWKKSPMHRMQEKLNAQENAYGIQGGEQKEPGYSQPKETTPVKSSLKSPRRQRPSEHSGHEERPQSKGSQASRHEERLHNGVPSKEVEVGGKQQQPRVVTIAFSSPIASEIPYVQPPSLSGADVDEDDPSLLPLDDDGSVLASSPAKPQEDLESLTVEQPPAPLRTMMGSLDRHEQYRAMTLNRRPVSRIEEYDEEQEDNQELSLIHIKHNELTPVPERQLSVQKTSVTDKSSLLCLTPLSEFTLHQVDKANHPEESFVAERANPKALRQAHGSAALVEDALVKAITDAEPTELFWEQLRRLSLPNNGLAALRGLSDYCSSLEYLDLTGNKVVQLTGLPVSVRTLNIASNLVNDLTSWNHLHNLQSINVSGNQLESLEAFSGLVHLRHLNASNNKIRNIEGILDLNGLITLDLSGNDIPEADFRTSDLTSLEDLDLSKNNLMHVKNLDCLPKLKTADFTENLLEELIVSGEKVAPRLETLCLAQNELAGLDLTAFPSLQRLNVDGNSITALQGLAEAEHLTVLSARDQQITSTLVNDILAGTHDIAELYVSANALPEAGLALPQQPNFTLRCLEIASCGLDSLPVGFGDHFPNLRVLNMNFNALSELAPLQGCVKLRSLYLAKNRIRKMRRTCLTLSRLQALKRVDVRDNPLTVGFYKPMNGEQDVDTAYRLPSRDTAQDKRWMSLMDEMTWMRRRAMELLLAECCPGVEEVDGLAFDRDVLVKEQAILQRLMRKGVLKEREATVTVSEVGRGQRQVQAV</sequence>
<gene>
    <name evidence="4" type="primary">NUD1</name>
    <name evidence="4" type="ORF">OHC33_003074</name>
</gene>
<evidence type="ECO:0000256" key="3">
    <source>
        <dbReference type="SAM" id="MobiDB-lite"/>
    </source>
</evidence>
<feature type="compositionally biased region" description="Basic and acidic residues" evidence="3">
    <location>
        <begin position="1019"/>
        <end position="1036"/>
    </location>
</feature>
<feature type="compositionally biased region" description="Polar residues" evidence="3">
    <location>
        <begin position="550"/>
        <end position="562"/>
    </location>
</feature>
<feature type="compositionally biased region" description="Polar residues" evidence="3">
    <location>
        <begin position="983"/>
        <end position="994"/>
    </location>
</feature>
<feature type="compositionally biased region" description="Basic and acidic residues" evidence="3">
    <location>
        <begin position="762"/>
        <end position="775"/>
    </location>
</feature>
<dbReference type="Pfam" id="PF13855">
    <property type="entry name" value="LRR_8"/>
    <property type="match status" value="1"/>
</dbReference>
<evidence type="ECO:0000313" key="4">
    <source>
        <dbReference type="EMBL" id="KAK5955436.1"/>
    </source>
</evidence>
<evidence type="ECO:0000256" key="1">
    <source>
        <dbReference type="ARBA" id="ARBA00022614"/>
    </source>
</evidence>
<feature type="compositionally biased region" description="Basic and acidic residues" evidence="3">
    <location>
        <begin position="736"/>
        <end position="752"/>
    </location>
</feature>
<keyword evidence="5" id="KW-1185">Reference proteome</keyword>
<dbReference type="GO" id="GO:0031028">
    <property type="term" value="P:septation initiation signaling"/>
    <property type="evidence" value="ECO:0007669"/>
    <property type="project" value="TreeGrafter"/>
</dbReference>
<dbReference type="GO" id="GO:0061499">
    <property type="term" value="C:outer plaque of mitotic spindle pole body"/>
    <property type="evidence" value="ECO:0007669"/>
    <property type="project" value="TreeGrafter"/>
</dbReference>
<dbReference type="PANTHER" id="PTHR47566:SF1">
    <property type="entry name" value="PROTEIN NUD1"/>
    <property type="match status" value="1"/>
</dbReference>
<evidence type="ECO:0000256" key="2">
    <source>
        <dbReference type="ARBA" id="ARBA00022737"/>
    </source>
</evidence>
<dbReference type="InterPro" id="IPR032675">
    <property type="entry name" value="LRR_dom_sf"/>
</dbReference>
<feature type="region of interest" description="Disordered" evidence="3">
    <location>
        <begin position="905"/>
        <end position="1105"/>
    </location>
</feature>
<feature type="region of interest" description="Disordered" evidence="3">
    <location>
        <begin position="800"/>
        <end position="881"/>
    </location>
</feature>
<feature type="compositionally biased region" description="Polar residues" evidence="3">
    <location>
        <begin position="73"/>
        <end position="96"/>
    </location>
</feature>
<feature type="region of interest" description="Disordered" evidence="3">
    <location>
        <begin position="294"/>
        <end position="348"/>
    </location>
</feature>
<feature type="compositionally biased region" description="Polar residues" evidence="3">
    <location>
        <begin position="431"/>
        <end position="446"/>
    </location>
</feature>
<feature type="compositionally biased region" description="Polar residues" evidence="3">
    <location>
        <begin position="1039"/>
        <end position="1054"/>
    </location>
</feature>
<feature type="region of interest" description="Disordered" evidence="3">
    <location>
        <begin position="420"/>
        <end position="470"/>
    </location>
</feature>
<feature type="compositionally biased region" description="Low complexity" evidence="3">
    <location>
        <begin position="388"/>
        <end position="398"/>
    </location>
</feature>
<organism evidence="4 5">
    <name type="scientific">Knufia fluminis</name>
    <dbReference type="NCBI Taxonomy" id="191047"/>
    <lineage>
        <taxon>Eukaryota</taxon>
        <taxon>Fungi</taxon>
        <taxon>Dikarya</taxon>
        <taxon>Ascomycota</taxon>
        <taxon>Pezizomycotina</taxon>
        <taxon>Eurotiomycetes</taxon>
        <taxon>Chaetothyriomycetidae</taxon>
        <taxon>Chaetothyriales</taxon>
        <taxon>Trichomeriaceae</taxon>
        <taxon>Knufia</taxon>
    </lineage>
</organism>
<feature type="region of interest" description="Disordered" evidence="3">
    <location>
        <begin position="1"/>
        <end position="134"/>
    </location>
</feature>
<feature type="compositionally biased region" description="Basic and acidic residues" evidence="3">
    <location>
        <begin position="1000"/>
        <end position="1012"/>
    </location>
</feature>
<reference evidence="4 5" key="1">
    <citation type="submission" date="2022-12" db="EMBL/GenBank/DDBJ databases">
        <title>Genomic features and morphological characterization of a novel Knufia sp. strain isolated from spacecraft assembly facility.</title>
        <authorList>
            <person name="Teixeira M."/>
            <person name="Chander A.M."/>
            <person name="Stajich J.E."/>
            <person name="Venkateswaran K."/>
        </authorList>
    </citation>
    <scope>NUCLEOTIDE SEQUENCE [LARGE SCALE GENOMIC DNA]</scope>
    <source>
        <strain evidence="4 5">FJI-L2-BK-P2</strain>
    </source>
</reference>
<feature type="compositionally biased region" description="Polar residues" evidence="3">
    <location>
        <begin position="112"/>
        <end position="129"/>
    </location>
</feature>
<protein>
    <submittedName>
        <fullName evidence="4">Protein nud1</fullName>
    </submittedName>
</protein>
<dbReference type="GO" id="GO:0035591">
    <property type="term" value="F:signaling adaptor activity"/>
    <property type="evidence" value="ECO:0007669"/>
    <property type="project" value="TreeGrafter"/>
</dbReference>
<name>A0AAN8FBY5_9EURO</name>
<dbReference type="SMART" id="SM00369">
    <property type="entry name" value="LRR_TYP"/>
    <property type="match status" value="6"/>
</dbReference>
<keyword evidence="2" id="KW-0677">Repeat</keyword>
<feature type="region of interest" description="Disordered" evidence="3">
    <location>
        <begin position="550"/>
        <end position="578"/>
    </location>
</feature>
<dbReference type="InterPro" id="IPR052574">
    <property type="entry name" value="CDIRP"/>
</dbReference>
<feature type="compositionally biased region" description="Low complexity" evidence="3">
    <location>
        <begin position="16"/>
        <end position="28"/>
    </location>
</feature>
<dbReference type="SMART" id="SM00365">
    <property type="entry name" value="LRR_SD22"/>
    <property type="match status" value="6"/>
</dbReference>
<feature type="compositionally biased region" description="Acidic residues" evidence="3">
    <location>
        <begin position="1070"/>
        <end position="1085"/>
    </location>
</feature>
<comment type="caution">
    <text evidence="4">The sequence shown here is derived from an EMBL/GenBank/DDBJ whole genome shotgun (WGS) entry which is preliminary data.</text>
</comment>
<feature type="region of interest" description="Disordered" evidence="3">
    <location>
        <begin position="702"/>
        <end position="775"/>
    </location>
</feature>
<feature type="compositionally biased region" description="Low complexity" evidence="3">
    <location>
        <begin position="862"/>
        <end position="872"/>
    </location>
</feature>
<feature type="region of interest" description="Disordered" evidence="3">
    <location>
        <begin position="373"/>
        <end position="408"/>
    </location>
</feature>
<feature type="compositionally biased region" description="Polar residues" evidence="3">
    <location>
        <begin position="29"/>
        <end position="44"/>
    </location>
</feature>
<proteinExistence type="predicted"/>
<evidence type="ECO:0000313" key="5">
    <source>
        <dbReference type="Proteomes" id="UP001316803"/>
    </source>
</evidence>
<dbReference type="SUPFAM" id="SSF52058">
    <property type="entry name" value="L domain-like"/>
    <property type="match status" value="2"/>
</dbReference>
<dbReference type="Gene3D" id="3.80.10.10">
    <property type="entry name" value="Ribonuclease Inhibitor"/>
    <property type="match status" value="2"/>
</dbReference>
<dbReference type="InterPro" id="IPR001611">
    <property type="entry name" value="Leu-rich_rpt"/>
</dbReference>
<feature type="compositionally biased region" description="Polar residues" evidence="3">
    <location>
        <begin position="849"/>
        <end position="858"/>
    </location>
</feature>
<dbReference type="GO" id="GO:1902412">
    <property type="term" value="P:regulation of mitotic cytokinesis"/>
    <property type="evidence" value="ECO:0007669"/>
    <property type="project" value="TreeGrafter"/>
</dbReference>
<dbReference type="PANTHER" id="PTHR47566">
    <property type="match status" value="1"/>
</dbReference>
<dbReference type="EMBL" id="JAKLMC020000006">
    <property type="protein sequence ID" value="KAK5955436.1"/>
    <property type="molecule type" value="Genomic_DNA"/>
</dbReference>
<feature type="region of interest" description="Disordered" evidence="3">
    <location>
        <begin position="598"/>
        <end position="661"/>
    </location>
</feature>
<dbReference type="Proteomes" id="UP001316803">
    <property type="component" value="Unassembled WGS sequence"/>
</dbReference>